<evidence type="ECO:0000313" key="4">
    <source>
        <dbReference type="EMBL" id="SCX76069.1"/>
    </source>
</evidence>
<dbReference type="SUPFAM" id="SSF47413">
    <property type="entry name" value="lambda repressor-like DNA-binding domains"/>
    <property type="match status" value="1"/>
</dbReference>
<keyword evidence="1" id="KW-0238">DNA-binding</keyword>
<dbReference type="OrthoDB" id="9801008at2"/>
<dbReference type="PANTHER" id="PTHR46558">
    <property type="entry name" value="TRACRIPTIONAL REGULATORY PROTEIN-RELATED-RELATED"/>
    <property type="match status" value="1"/>
</dbReference>
<dbReference type="Proteomes" id="UP000183047">
    <property type="component" value="Unassembled WGS sequence"/>
</dbReference>
<dbReference type="CDD" id="cd00093">
    <property type="entry name" value="HTH_XRE"/>
    <property type="match status" value="1"/>
</dbReference>
<evidence type="ECO:0000313" key="5">
    <source>
        <dbReference type="Proteomes" id="UP000183047"/>
    </source>
</evidence>
<dbReference type="RefSeq" id="WP_026666583.1">
    <property type="nucleotide sequence ID" value="NZ_FMUR01000003.1"/>
</dbReference>
<accession>A0A1G5ADY2</accession>
<reference evidence="5" key="1">
    <citation type="submission" date="2016-10" db="EMBL/GenBank/DDBJ databases">
        <authorList>
            <person name="Varghese N."/>
            <person name="Submissions S."/>
        </authorList>
    </citation>
    <scope>NUCLEOTIDE SEQUENCE [LARGE SCALE GENOMIC DNA]</scope>
    <source>
        <strain evidence="5">XBD2006</strain>
    </source>
</reference>
<dbReference type="InterPro" id="IPR010982">
    <property type="entry name" value="Lambda_DNA-bd_dom_sf"/>
</dbReference>
<protein>
    <submittedName>
        <fullName evidence="4">Putative transcriptional regulator</fullName>
    </submittedName>
</protein>
<sequence length="148" mass="16751">MFSENLRAMRKEKGYTQEELAIKLNVVRQTVSKWEKGLSVPDADLLAMISDVLETPVSRLLGEKINEAADKNEIAEQLAKISEQLAIKNRRSKKLWKTIGITILVIVALYIVLMVVSFFAFTTVWHTTTERIESIELDEPADGEEGMN</sequence>
<dbReference type="SMART" id="SM00530">
    <property type="entry name" value="HTH_XRE"/>
    <property type="match status" value="1"/>
</dbReference>
<feature type="transmembrane region" description="Helical" evidence="2">
    <location>
        <begin position="98"/>
        <end position="121"/>
    </location>
</feature>
<gene>
    <name evidence="4" type="ORF">SAMN02910451_00159</name>
</gene>
<dbReference type="Gene3D" id="1.10.260.40">
    <property type="entry name" value="lambda repressor-like DNA-binding domains"/>
    <property type="match status" value="1"/>
</dbReference>
<evidence type="ECO:0000259" key="3">
    <source>
        <dbReference type="PROSITE" id="PS50943"/>
    </source>
</evidence>
<dbReference type="PANTHER" id="PTHR46558:SF3">
    <property type="entry name" value="TRANSCRIPTIONAL REGULATOR"/>
    <property type="match status" value="1"/>
</dbReference>
<keyword evidence="5" id="KW-1185">Reference proteome</keyword>
<feature type="domain" description="HTH cro/C1-type" evidence="3">
    <location>
        <begin position="6"/>
        <end position="60"/>
    </location>
</feature>
<dbReference type="InterPro" id="IPR001387">
    <property type="entry name" value="Cro/C1-type_HTH"/>
</dbReference>
<evidence type="ECO:0000256" key="2">
    <source>
        <dbReference type="SAM" id="Phobius"/>
    </source>
</evidence>
<dbReference type="AlphaFoldDB" id="A0A1G5ADY2"/>
<dbReference type="Pfam" id="PF01381">
    <property type="entry name" value="HTH_3"/>
    <property type="match status" value="1"/>
</dbReference>
<proteinExistence type="predicted"/>
<organism evidence="4 5">
    <name type="scientific">Butyrivibrio hungatei</name>
    <dbReference type="NCBI Taxonomy" id="185008"/>
    <lineage>
        <taxon>Bacteria</taxon>
        <taxon>Bacillati</taxon>
        <taxon>Bacillota</taxon>
        <taxon>Clostridia</taxon>
        <taxon>Lachnospirales</taxon>
        <taxon>Lachnospiraceae</taxon>
        <taxon>Butyrivibrio</taxon>
    </lineage>
</organism>
<keyword evidence="2" id="KW-0472">Membrane</keyword>
<dbReference type="EMBL" id="FMUR01000003">
    <property type="protein sequence ID" value="SCX76069.1"/>
    <property type="molecule type" value="Genomic_DNA"/>
</dbReference>
<dbReference type="PROSITE" id="PS50943">
    <property type="entry name" value="HTH_CROC1"/>
    <property type="match status" value="1"/>
</dbReference>
<dbReference type="GO" id="GO:0003677">
    <property type="term" value="F:DNA binding"/>
    <property type="evidence" value="ECO:0007669"/>
    <property type="project" value="UniProtKB-KW"/>
</dbReference>
<keyword evidence="2" id="KW-1133">Transmembrane helix</keyword>
<keyword evidence="2" id="KW-0812">Transmembrane</keyword>
<name>A0A1G5ADY2_9FIRM</name>
<evidence type="ECO:0000256" key="1">
    <source>
        <dbReference type="ARBA" id="ARBA00023125"/>
    </source>
</evidence>